<protein>
    <recommendedName>
        <fullName evidence="3">Outer membrane protein beta-barrel domain-containing protein</fullName>
    </recommendedName>
</protein>
<dbReference type="InterPro" id="IPR011250">
    <property type="entry name" value="OMP/PagP_B-barrel"/>
</dbReference>
<dbReference type="SUPFAM" id="SSF56925">
    <property type="entry name" value="OMPA-like"/>
    <property type="match status" value="1"/>
</dbReference>
<keyword evidence="1" id="KW-0732">Signal</keyword>
<evidence type="ECO:0000256" key="1">
    <source>
        <dbReference type="ARBA" id="ARBA00022729"/>
    </source>
</evidence>
<accession>A0A382IYR4</accession>
<dbReference type="EMBL" id="UINC01070665">
    <property type="protein sequence ID" value="SVC04984.1"/>
    <property type="molecule type" value="Genomic_DNA"/>
</dbReference>
<proteinExistence type="predicted"/>
<evidence type="ECO:0000313" key="4">
    <source>
        <dbReference type="EMBL" id="SVC04984.1"/>
    </source>
</evidence>
<evidence type="ECO:0000259" key="3">
    <source>
        <dbReference type="Pfam" id="PF13505"/>
    </source>
</evidence>
<organism evidence="4">
    <name type="scientific">marine metagenome</name>
    <dbReference type="NCBI Taxonomy" id="408172"/>
    <lineage>
        <taxon>unclassified sequences</taxon>
        <taxon>metagenomes</taxon>
        <taxon>ecological metagenomes</taxon>
    </lineage>
</organism>
<sequence length="265" mass="28039">MPLCFVLLPFSAFVHGQNPGKGDDAFSSLESRLQEMTARYQKVLSPHTSPGAAAGTGSVSPIVGETRSDDGGQAGSSVQFRLPGEGDQGDSLASQGVKKDSLEVSRGSYYLLPFVSLAMPSSVALDVSGGSGSQSDLEAEIGYALGFSVGRRWKNWVGEFHLDYGKTEYASISDPKISRVYPAAGESELIVVGARAGYGFRLGEDGWLRMGLGVGIGSRDDEVTNLLSPGNSPPPTDHSVFTYDALLGLGYAFTENFSGRVGYRF</sequence>
<reference evidence="4" key="1">
    <citation type="submission" date="2018-05" db="EMBL/GenBank/DDBJ databases">
        <authorList>
            <person name="Lanie J.A."/>
            <person name="Ng W.-L."/>
            <person name="Kazmierczak K.M."/>
            <person name="Andrzejewski T.M."/>
            <person name="Davidsen T.M."/>
            <person name="Wayne K.J."/>
            <person name="Tettelin H."/>
            <person name="Glass J.I."/>
            <person name="Rusch D."/>
            <person name="Podicherti R."/>
            <person name="Tsui H.-C.T."/>
            <person name="Winkler M.E."/>
        </authorList>
    </citation>
    <scope>NUCLEOTIDE SEQUENCE</scope>
</reference>
<evidence type="ECO:0000256" key="2">
    <source>
        <dbReference type="SAM" id="MobiDB-lite"/>
    </source>
</evidence>
<feature type="domain" description="Outer membrane protein beta-barrel" evidence="3">
    <location>
        <begin position="128"/>
        <end position="264"/>
    </location>
</feature>
<name>A0A382IYR4_9ZZZZ</name>
<dbReference type="AlphaFoldDB" id="A0A382IYR4"/>
<dbReference type="InterPro" id="IPR027385">
    <property type="entry name" value="Beta-barrel_OMP"/>
</dbReference>
<feature type="non-terminal residue" evidence="4">
    <location>
        <position position="265"/>
    </location>
</feature>
<dbReference type="Gene3D" id="2.40.160.20">
    <property type="match status" value="1"/>
</dbReference>
<dbReference type="Pfam" id="PF13505">
    <property type="entry name" value="OMP_b-brl"/>
    <property type="match status" value="1"/>
</dbReference>
<feature type="region of interest" description="Disordered" evidence="2">
    <location>
        <begin position="45"/>
        <end position="76"/>
    </location>
</feature>
<gene>
    <name evidence="4" type="ORF">METZ01_LOCUS257838</name>
</gene>